<dbReference type="AlphaFoldDB" id="A0A6N6JLF6"/>
<dbReference type="Proteomes" id="UP000436822">
    <property type="component" value="Unassembled WGS sequence"/>
</dbReference>
<comment type="caution">
    <text evidence="1">The sequence shown here is derived from an EMBL/GenBank/DDBJ whole genome shotgun (WGS) entry which is preliminary data.</text>
</comment>
<keyword evidence="2" id="KW-1185">Reference proteome</keyword>
<dbReference type="RefSeq" id="WP_159810855.1">
    <property type="nucleotide sequence ID" value="NZ_BLJE01000008.1"/>
</dbReference>
<proteinExistence type="predicted"/>
<protein>
    <recommendedName>
        <fullName evidence="3">Lipoprotein</fullName>
    </recommendedName>
</protein>
<accession>A0A6N6JLF6</accession>
<name>A0A6N6JLF6_9RHOB</name>
<dbReference type="OrthoDB" id="7728009at2"/>
<reference evidence="1 2" key="1">
    <citation type="submission" date="2019-12" db="EMBL/GenBank/DDBJ databases">
        <title>Litoreibacter badius sp. nov., a novel bacteriochlorophyll a-containing bacterium in the genus Litoreibacter.</title>
        <authorList>
            <person name="Kanamuro M."/>
            <person name="Takabe Y."/>
            <person name="Mori K."/>
            <person name="Takaichi S."/>
            <person name="Hanada S."/>
        </authorList>
    </citation>
    <scope>NUCLEOTIDE SEQUENCE [LARGE SCALE GENOMIC DNA]</scope>
    <source>
        <strain evidence="1 2">K6</strain>
    </source>
</reference>
<dbReference type="EMBL" id="BLJE01000008">
    <property type="protein sequence ID" value="GFE67146.1"/>
    <property type="molecule type" value="Genomic_DNA"/>
</dbReference>
<evidence type="ECO:0000313" key="2">
    <source>
        <dbReference type="Proteomes" id="UP000436822"/>
    </source>
</evidence>
<organism evidence="1 2">
    <name type="scientific">Litoreibacter roseus</name>
    <dbReference type="NCBI Taxonomy" id="2601869"/>
    <lineage>
        <taxon>Bacteria</taxon>
        <taxon>Pseudomonadati</taxon>
        <taxon>Pseudomonadota</taxon>
        <taxon>Alphaproteobacteria</taxon>
        <taxon>Rhodobacterales</taxon>
        <taxon>Roseobacteraceae</taxon>
        <taxon>Litoreibacter</taxon>
    </lineage>
</organism>
<gene>
    <name evidence="1" type="ORF">KIN_42200</name>
</gene>
<sequence>MRLGLICLAVLLAACERYTDATSPCFGNDGKPTVSRANLDTLSFATNLSQDCVFEDIGRPQ</sequence>
<dbReference type="PROSITE" id="PS51257">
    <property type="entry name" value="PROKAR_LIPOPROTEIN"/>
    <property type="match status" value="1"/>
</dbReference>
<evidence type="ECO:0000313" key="1">
    <source>
        <dbReference type="EMBL" id="GFE67146.1"/>
    </source>
</evidence>
<evidence type="ECO:0008006" key="3">
    <source>
        <dbReference type="Google" id="ProtNLM"/>
    </source>
</evidence>